<evidence type="ECO:0000313" key="3">
    <source>
        <dbReference type="EMBL" id="WAQ95494.1"/>
    </source>
</evidence>
<reference evidence="3" key="1">
    <citation type="submission" date="2022-11" db="EMBL/GenBank/DDBJ databases">
        <title>Centuries of genome instability and evolution in soft-shell clam transmissible cancer (bioRxiv).</title>
        <authorList>
            <person name="Hart S.F.M."/>
            <person name="Yonemitsu M.A."/>
            <person name="Giersch R.M."/>
            <person name="Beal B.F."/>
            <person name="Arriagada G."/>
            <person name="Davis B.W."/>
            <person name="Ostrander E.A."/>
            <person name="Goff S.P."/>
            <person name="Metzger M.J."/>
        </authorList>
    </citation>
    <scope>NUCLEOTIDE SEQUENCE</scope>
    <source>
        <strain evidence="3">MELC-2E11</strain>
        <tissue evidence="3">Siphon/mantle</tissue>
    </source>
</reference>
<feature type="non-terminal residue" evidence="3">
    <location>
        <position position="141"/>
    </location>
</feature>
<feature type="domain" description="Tyrosine specific protein phosphatases" evidence="2">
    <location>
        <begin position="88"/>
        <end position="138"/>
    </location>
</feature>
<evidence type="ECO:0000256" key="1">
    <source>
        <dbReference type="ARBA" id="ARBA00022801"/>
    </source>
</evidence>
<organism evidence="3 4">
    <name type="scientific">Mya arenaria</name>
    <name type="common">Soft-shell clam</name>
    <dbReference type="NCBI Taxonomy" id="6604"/>
    <lineage>
        <taxon>Eukaryota</taxon>
        <taxon>Metazoa</taxon>
        <taxon>Spiralia</taxon>
        <taxon>Lophotrochozoa</taxon>
        <taxon>Mollusca</taxon>
        <taxon>Bivalvia</taxon>
        <taxon>Autobranchia</taxon>
        <taxon>Heteroconchia</taxon>
        <taxon>Euheterodonta</taxon>
        <taxon>Imparidentia</taxon>
        <taxon>Neoheterodontei</taxon>
        <taxon>Myida</taxon>
        <taxon>Myoidea</taxon>
        <taxon>Myidae</taxon>
        <taxon>Mya</taxon>
    </lineage>
</organism>
<evidence type="ECO:0000313" key="4">
    <source>
        <dbReference type="Proteomes" id="UP001164746"/>
    </source>
</evidence>
<dbReference type="Gene3D" id="3.90.190.10">
    <property type="entry name" value="Protein tyrosine phosphatase superfamily"/>
    <property type="match status" value="1"/>
</dbReference>
<dbReference type="SMART" id="SM00404">
    <property type="entry name" value="PTPc_motif"/>
    <property type="match status" value="1"/>
</dbReference>
<gene>
    <name evidence="3" type="ORF">MAR_028184</name>
</gene>
<dbReference type="Proteomes" id="UP001164746">
    <property type="component" value="Chromosome 2"/>
</dbReference>
<dbReference type="PANTHER" id="PTHR23339">
    <property type="entry name" value="TYROSINE SPECIFIC PROTEIN PHOSPHATASE AND DUAL SPECIFICITY PROTEIN PHOSPHATASE"/>
    <property type="match status" value="1"/>
</dbReference>
<keyword evidence="1" id="KW-0378">Hydrolase</keyword>
<name>A0ABY7DGC7_MYAAR</name>
<dbReference type="InterPro" id="IPR000387">
    <property type="entry name" value="Tyr_Pase_dom"/>
</dbReference>
<dbReference type="InterPro" id="IPR050561">
    <property type="entry name" value="PTP"/>
</dbReference>
<keyword evidence="4" id="KW-1185">Reference proteome</keyword>
<dbReference type="InterPro" id="IPR003595">
    <property type="entry name" value="Tyr_Pase_cat"/>
</dbReference>
<dbReference type="Pfam" id="PF22784">
    <property type="entry name" value="PTP-SAK"/>
    <property type="match status" value="1"/>
</dbReference>
<dbReference type="PRINTS" id="PR00700">
    <property type="entry name" value="PRTYPHPHTASE"/>
</dbReference>
<accession>A0ABY7DGC7</accession>
<dbReference type="PROSITE" id="PS50056">
    <property type="entry name" value="TYR_PHOSPHATASE_2"/>
    <property type="match status" value="1"/>
</dbReference>
<evidence type="ECO:0000259" key="2">
    <source>
        <dbReference type="PROSITE" id="PS50056"/>
    </source>
</evidence>
<dbReference type="InterPro" id="IPR057023">
    <property type="entry name" value="PTP-SAK"/>
</dbReference>
<dbReference type="InterPro" id="IPR000242">
    <property type="entry name" value="PTP_cat"/>
</dbReference>
<dbReference type="SUPFAM" id="SSF52799">
    <property type="entry name" value="(Phosphotyrosine protein) phosphatases II"/>
    <property type="match status" value="1"/>
</dbReference>
<protein>
    <submittedName>
        <fullName evidence="3">DUS23-like protein</fullName>
    </submittedName>
</protein>
<dbReference type="InterPro" id="IPR016130">
    <property type="entry name" value="Tyr_Pase_AS"/>
</dbReference>
<sequence length="141" mass="15854">MNETIYAKMPKNFSWVVDNRLAGLGWPGTIEEIQFLKKVGVKRLISLTESRLEILQKFPGVRRIRGSILQSSRLHAPNPASNQRMYRPVGVHCAHGCGRTGTVLACYMVKHFKLTATASLETLRGMRPGSVETEEQENMVK</sequence>
<dbReference type="PROSITE" id="PS00383">
    <property type="entry name" value="TYR_PHOSPHATASE_1"/>
    <property type="match status" value="1"/>
</dbReference>
<dbReference type="EMBL" id="CP111013">
    <property type="protein sequence ID" value="WAQ95494.1"/>
    <property type="molecule type" value="Genomic_DNA"/>
</dbReference>
<proteinExistence type="predicted"/>
<dbReference type="InterPro" id="IPR029021">
    <property type="entry name" value="Prot-tyrosine_phosphatase-like"/>
</dbReference>